<protein>
    <submittedName>
        <fullName evidence="1">Alkaline phosphatase family protein</fullName>
    </submittedName>
    <submittedName>
        <fullName evidence="2">Predicted pyrophosphatase or phosphodiesterase, AlkP superfamily</fullName>
    </submittedName>
</protein>
<reference evidence="1 4" key="3">
    <citation type="journal article" date="2019" name="Nat. Med.">
        <title>A library of human gut bacterial isolates paired with longitudinal multiomics data enables mechanistic microbiome research.</title>
        <authorList>
            <person name="Poyet M."/>
            <person name="Groussin M."/>
            <person name="Gibbons S.M."/>
            <person name="Avila-Pacheco J."/>
            <person name="Jiang X."/>
            <person name="Kearney S.M."/>
            <person name="Perrotta A.R."/>
            <person name="Berdy B."/>
            <person name="Zhao S."/>
            <person name="Lieberman T.D."/>
            <person name="Swanson P.K."/>
            <person name="Smith M."/>
            <person name="Roesemann S."/>
            <person name="Alexander J.E."/>
            <person name="Rich S.A."/>
            <person name="Livny J."/>
            <person name="Vlamakis H."/>
            <person name="Clish C."/>
            <person name="Bullock K."/>
            <person name="Deik A."/>
            <person name="Scott J."/>
            <person name="Pierce K.A."/>
            <person name="Xavier R.J."/>
            <person name="Alm E.J."/>
        </authorList>
    </citation>
    <scope>NUCLEOTIDE SEQUENCE [LARGE SCALE GENOMIC DNA]</scope>
    <source>
        <strain evidence="1 4">BIOML-A2</strain>
    </source>
</reference>
<evidence type="ECO:0000313" key="3">
    <source>
        <dbReference type="Proteomes" id="UP000184089"/>
    </source>
</evidence>
<keyword evidence="4" id="KW-1185">Reference proteome</keyword>
<evidence type="ECO:0000313" key="2">
    <source>
        <dbReference type="EMBL" id="SHG13469.1"/>
    </source>
</evidence>
<evidence type="ECO:0000313" key="1">
    <source>
        <dbReference type="EMBL" id="MZL69154.1"/>
    </source>
</evidence>
<reference evidence="2" key="1">
    <citation type="submission" date="2016-11" db="EMBL/GenBank/DDBJ databases">
        <authorList>
            <person name="Varghese N."/>
            <person name="Submissions S."/>
        </authorList>
    </citation>
    <scope>NUCLEOTIDE SEQUENCE</scope>
    <source>
        <strain evidence="2">DSM 4029</strain>
    </source>
</reference>
<dbReference type="PANTHER" id="PTHR10151:SF120">
    <property type="entry name" value="BIS(5'-ADENOSYL)-TRIPHOSPHATASE"/>
    <property type="match status" value="1"/>
</dbReference>
<dbReference type="Pfam" id="PF01663">
    <property type="entry name" value="Phosphodiest"/>
    <property type="match status" value="1"/>
</dbReference>
<accession>A0AAQ1MDF5</accession>
<comment type="caution">
    <text evidence="2">The sequence shown here is derived from an EMBL/GenBank/DDBJ whole genome shotgun (WGS) entry which is preliminary data.</text>
</comment>
<dbReference type="GO" id="GO:0016787">
    <property type="term" value="F:hydrolase activity"/>
    <property type="evidence" value="ECO:0007669"/>
    <property type="project" value="UniProtKB-ARBA"/>
</dbReference>
<dbReference type="Gene3D" id="3.40.720.10">
    <property type="entry name" value="Alkaline Phosphatase, subunit A"/>
    <property type="match status" value="1"/>
</dbReference>
<dbReference type="AlphaFoldDB" id="A0AAQ1MDF5"/>
<gene>
    <name evidence="1" type="ORF">GT747_05150</name>
    <name evidence="2" type="ORF">SAMN05444424_1602</name>
</gene>
<organism evidence="2 3">
    <name type="scientific">Bittarella massiliensis</name>
    <name type="common">ex Durand et al. 2017</name>
    <dbReference type="NCBI Taxonomy" id="1720313"/>
    <lineage>
        <taxon>Bacteria</taxon>
        <taxon>Bacillati</taxon>
        <taxon>Bacillota</taxon>
        <taxon>Clostridia</taxon>
        <taxon>Eubacteriales</taxon>
        <taxon>Oscillospiraceae</taxon>
        <taxon>Bittarella (ex Durand et al. 2017)</taxon>
    </lineage>
</organism>
<dbReference type="RefSeq" id="WP_052537575.1">
    <property type="nucleotide sequence ID" value="NZ_FQVY01000002.1"/>
</dbReference>
<dbReference type="CDD" id="cd16018">
    <property type="entry name" value="Enpp"/>
    <property type="match status" value="1"/>
</dbReference>
<reference evidence="3" key="2">
    <citation type="submission" date="2016-11" db="EMBL/GenBank/DDBJ databases">
        <authorList>
            <person name="Jaros S."/>
            <person name="Januszkiewicz K."/>
            <person name="Wedrychowicz H."/>
        </authorList>
    </citation>
    <scope>NUCLEOTIDE SEQUENCE [LARGE SCALE GENOMIC DNA]</scope>
    <source>
        <strain evidence="3">DSM 4029</strain>
    </source>
</reference>
<evidence type="ECO:0000313" key="4">
    <source>
        <dbReference type="Proteomes" id="UP000474718"/>
    </source>
</evidence>
<sequence>MQKRKLYVLSIDAMIYEDTAFMETLPNLGPFVKRASRVKRVKTVYPSLTYTCHASMITGCYPDRHGIVHNEQFTPGDPLPIWYHYRTPYQALDTLPELAHRSGYKVGSVFWPTTGGLDIDWNVAEIWDWSFQPEDMRRQLMESSTPAFIEEIWPTYGQILQGLSDPYFDWFCNHALAYMIKEKKPDVFFQHLSAVDHARHNLGVFAEGLKRDAWIQQDKEFGMIVRALEESGELENTTFCITSDHGQTPVDHLVCPNIKLVEEGLIRLNEDGSLKDWDVFVNSAAHSAHVYLKDPGDSDLRARMAALLRRWQDEGELGIETIFTAEEVKAHRLTGDFAFVLEGTDGYAYSNNLTGPLVFSADNSDYKYSVATHGHLPEKGPQPTFMLVGPGVKPGVELECCDIVDEAPTLAALLGLEMKGVDGKVLHQLLAD</sequence>
<dbReference type="EMBL" id="FQVY01000002">
    <property type="protein sequence ID" value="SHG13469.1"/>
    <property type="molecule type" value="Genomic_DNA"/>
</dbReference>
<dbReference type="PANTHER" id="PTHR10151">
    <property type="entry name" value="ECTONUCLEOTIDE PYROPHOSPHATASE/PHOSPHODIESTERASE"/>
    <property type="match status" value="1"/>
</dbReference>
<dbReference type="Proteomes" id="UP000474718">
    <property type="component" value="Unassembled WGS sequence"/>
</dbReference>
<dbReference type="Proteomes" id="UP000184089">
    <property type="component" value="Unassembled WGS sequence"/>
</dbReference>
<name>A0AAQ1MDF5_9FIRM</name>
<dbReference type="EMBL" id="WWVX01000002">
    <property type="protein sequence ID" value="MZL69154.1"/>
    <property type="molecule type" value="Genomic_DNA"/>
</dbReference>
<proteinExistence type="predicted"/>
<dbReference type="InterPro" id="IPR002591">
    <property type="entry name" value="Phosphodiest/P_Trfase"/>
</dbReference>
<dbReference type="SUPFAM" id="SSF53649">
    <property type="entry name" value="Alkaline phosphatase-like"/>
    <property type="match status" value="1"/>
</dbReference>
<dbReference type="InterPro" id="IPR017850">
    <property type="entry name" value="Alkaline_phosphatase_core_sf"/>
</dbReference>